<dbReference type="EMBL" id="CP035806">
    <property type="protein sequence ID" value="QBE48737.1"/>
    <property type="molecule type" value="Genomic_DNA"/>
</dbReference>
<evidence type="ECO:0000313" key="2">
    <source>
        <dbReference type="Proteomes" id="UP000289260"/>
    </source>
</evidence>
<protein>
    <submittedName>
        <fullName evidence="1">Uncharacterized protein</fullName>
    </submittedName>
</protein>
<organism evidence="1 2">
    <name type="scientific">Leucobacter triazinivorans</name>
    <dbReference type="NCBI Taxonomy" id="1784719"/>
    <lineage>
        <taxon>Bacteria</taxon>
        <taxon>Bacillati</taxon>
        <taxon>Actinomycetota</taxon>
        <taxon>Actinomycetes</taxon>
        <taxon>Micrococcales</taxon>
        <taxon>Microbacteriaceae</taxon>
        <taxon>Leucobacter</taxon>
    </lineage>
</organism>
<keyword evidence="2" id="KW-1185">Reference proteome</keyword>
<accession>A0A4P6KEF9</accession>
<dbReference type="OrthoDB" id="3579809at2"/>
<reference evidence="1 2" key="1">
    <citation type="submission" date="2019-02" db="EMBL/GenBank/DDBJ databases">
        <authorList>
            <person name="Sun L."/>
            <person name="Pan D."/>
            <person name="Wu X."/>
        </authorList>
    </citation>
    <scope>NUCLEOTIDE SEQUENCE [LARGE SCALE GENOMIC DNA]</scope>
    <source>
        <strain evidence="1 2">JW-1</strain>
    </source>
</reference>
<dbReference type="Proteomes" id="UP000289260">
    <property type="component" value="Chromosome"/>
</dbReference>
<proteinExistence type="predicted"/>
<evidence type="ECO:0000313" key="1">
    <source>
        <dbReference type="EMBL" id="QBE48737.1"/>
    </source>
</evidence>
<sequence>MARLGRCGVSVETGEFLAMLRRMLRAAGRRVAAADEVELADLAALRDDLDRVIADAVQGQRSHGRSWAMIGDGLGISKQAAQQRYGQRKTTQ</sequence>
<gene>
    <name evidence="1" type="ORF">EVS81_07760</name>
</gene>
<dbReference type="KEGG" id="ltr:EVS81_07760"/>
<name>A0A4P6KEF9_9MICO</name>
<dbReference type="AlphaFoldDB" id="A0A4P6KEF9"/>